<dbReference type="SUPFAM" id="SSF56112">
    <property type="entry name" value="Protein kinase-like (PK-like)"/>
    <property type="match status" value="1"/>
</dbReference>
<organism evidence="9 10">
    <name type="scientific">Bifidobacterium anseris</name>
    <dbReference type="NCBI Taxonomy" id="2020963"/>
    <lineage>
        <taxon>Bacteria</taxon>
        <taxon>Bacillati</taxon>
        <taxon>Actinomycetota</taxon>
        <taxon>Actinomycetes</taxon>
        <taxon>Bifidobacteriales</taxon>
        <taxon>Bifidobacteriaceae</taxon>
        <taxon>Bifidobacterium</taxon>
    </lineage>
</organism>
<dbReference type="GO" id="GO:0005524">
    <property type="term" value="F:ATP binding"/>
    <property type="evidence" value="ECO:0007669"/>
    <property type="project" value="UniProtKB-UniRule"/>
</dbReference>
<feature type="transmembrane region" description="Helical" evidence="7">
    <location>
        <begin position="695"/>
        <end position="721"/>
    </location>
</feature>
<sequence>MSDLHALNLQPGDIVGGYTLDARLGAGAMGSVWRVTDGGGTSYAMKILRDSLNDEAVDEEGRRAQTTARERLRREAMALKRIKDPGVCSIVDMELDDSLAFIVTELIEGDNLRQDVAQNGRYTGSDLERLAEKLIAAVHAVHAAGIVHRDIKPTNVMVSVTGPILVDFGIAMGEGESHVTSTGLVMGTPGFIAPEIIEGQEANEATDWWSTASVLAFAATGAPVFGTQPMLAVLQREATGNANLQGLPPRTMQAFRAALSPHPEERCTPDELLDAISADAWEAESQLPFEAVAPATGATFRRNESVNNPRTLWRAQSMPTASILFPGGRPRAGVQAAGSAGVAQVGGGDVRPVETAQAYGDAAVAKPLDPPRPPTATRPLEAATTPLATATPMSSTQSTPSTPTGTRVMPVDAADVEATQVIGPIEQPTMALAPPQSAMPEQEGATQALRPATAAPSWRTVPAQAAAHTTAQTAPEQAAPAQENAQSQQPQQPLAQSTYAQPPQDTTPIWASRGRLACLLPLVPLAALAASLPIVALIVASFILWTLMAVGYNAAAQNARVRRRQGERRGSDTAIRAISFPWHLLKSIVFIIPTMLALWLMDTLVVALATLVCALPRYEMPLPIFGGSLTVAVPDAAPASLTGASCAIAFAAGGLLAVLGPWSSPVRLGAGHLLGLTRRERERAQLPPQQNRRQWVWLALAVIGVCAAAINIEVSPAVAWWPLLPW</sequence>
<keyword evidence="1" id="KW-0808">Transferase</keyword>
<accession>A0A2N5IX61</accession>
<evidence type="ECO:0000256" key="3">
    <source>
        <dbReference type="ARBA" id="ARBA00022777"/>
    </source>
</evidence>
<keyword evidence="7" id="KW-1133">Transmembrane helix</keyword>
<dbReference type="InterPro" id="IPR017441">
    <property type="entry name" value="Protein_kinase_ATP_BS"/>
</dbReference>
<dbReference type="SMART" id="SM00220">
    <property type="entry name" value="S_TKc"/>
    <property type="match status" value="1"/>
</dbReference>
<evidence type="ECO:0000256" key="7">
    <source>
        <dbReference type="SAM" id="Phobius"/>
    </source>
</evidence>
<name>A0A2N5IX61_9BIFI</name>
<dbReference type="InterPro" id="IPR011009">
    <property type="entry name" value="Kinase-like_dom_sf"/>
</dbReference>
<dbReference type="Gene3D" id="1.10.510.10">
    <property type="entry name" value="Transferase(Phosphotransferase) domain 1"/>
    <property type="match status" value="1"/>
</dbReference>
<keyword evidence="4 5" id="KW-0067">ATP-binding</keyword>
<feature type="transmembrane region" description="Helical" evidence="7">
    <location>
        <begin position="588"/>
        <end position="618"/>
    </location>
</feature>
<dbReference type="PROSITE" id="PS00108">
    <property type="entry name" value="PROTEIN_KINASE_ST"/>
    <property type="match status" value="1"/>
</dbReference>
<dbReference type="Pfam" id="PF00069">
    <property type="entry name" value="Pkinase"/>
    <property type="match status" value="1"/>
</dbReference>
<dbReference type="PROSITE" id="PS00107">
    <property type="entry name" value="PROTEIN_KINASE_ATP"/>
    <property type="match status" value="1"/>
</dbReference>
<evidence type="ECO:0000259" key="8">
    <source>
        <dbReference type="PROSITE" id="PS50011"/>
    </source>
</evidence>
<evidence type="ECO:0000256" key="5">
    <source>
        <dbReference type="PROSITE-ProRule" id="PRU10141"/>
    </source>
</evidence>
<keyword evidence="2 5" id="KW-0547">Nucleotide-binding</keyword>
<dbReference type="PANTHER" id="PTHR43289">
    <property type="entry name" value="MITOGEN-ACTIVATED PROTEIN KINASE KINASE KINASE 20-RELATED"/>
    <property type="match status" value="1"/>
</dbReference>
<dbReference type="InterPro" id="IPR000719">
    <property type="entry name" value="Prot_kinase_dom"/>
</dbReference>
<comment type="caution">
    <text evidence="9">The sequence shown here is derived from an EMBL/GenBank/DDBJ whole genome shotgun (WGS) entry which is preliminary data.</text>
</comment>
<reference evidence="9 10" key="1">
    <citation type="submission" date="2017-07" db="EMBL/GenBank/DDBJ databases">
        <title>Bifidobacterium novel species.</title>
        <authorList>
            <person name="Lugli G.A."/>
            <person name="Milani C."/>
            <person name="Duranti S."/>
            <person name="Mangifesta M."/>
        </authorList>
    </citation>
    <scope>NUCLEOTIDE SEQUENCE [LARGE SCALE GENOMIC DNA]</scope>
    <source>
        <strain evidence="10">Goo31D</strain>
    </source>
</reference>
<feature type="compositionally biased region" description="Low complexity" evidence="6">
    <location>
        <begin position="384"/>
        <end position="406"/>
    </location>
</feature>
<dbReference type="Gene3D" id="3.30.200.20">
    <property type="entry name" value="Phosphorylase Kinase, domain 1"/>
    <property type="match status" value="1"/>
</dbReference>
<dbReference type="InterPro" id="IPR008271">
    <property type="entry name" value="Ser/Thr_kinase_AS"/>
</dbReference>
<feature type="compositionally biased region" description="Low complexity" evidence="6">
    <location>
        <begin position="462"/>
        <end position="498"/>
    </location>
</feature>
<keyword evidence="7" id="KW-0472">Membrane</keyword>
<dbReference type="CDD" id="cd14014">
    <property type="entry name" value="STKc_PknB_like"/>
    <property type="match status" value="1"/>
</dbReference>
<dbReference type="PANTHER" id="PTHR43289:SF34">
    <property type="entry name" value="SERINE_THREONINE-PROTEIN KINASE YBDM-RELATED"/>
    <property type="match status" value="1"/>
</dbReference>
<evidence type="ECO:0000256" key="6">
    <source>
        <dbReference type="SAM" id="MobiDB-lite"/>
    </source>
</evidence>
<keyword evidence="7" id="KW-0812">Transmembrane</keyword>
<feature type="region of interest" description="Disordered" evidence="6">
    <location>
        <begin position="431"/>
        <end position="506"/>
    </location>
</feature>
<evidence type="ECO:0000256" key="4">
    <source>
        <dbReference type="ARBA" id="ARBA00022840"/>
    </source>
</evidence>
<gene>
    <name evidence="9" type="ORF">CGZ88_1021</name>
</gene>
<keyword evidence="3 9" id="KW-0418">Kinase</keyword>
<feature type="binding site" evidence="5">
    <location>
        <position position="46"/>
    </location>
    <ligand>
        <name>ATP</name>
        <dbReference type="ChEBI" id="CHEBI:30616"/>
    </ligand>
</feature>
<dbReference type="GO" id="GO:0004674">
    <property type="term" value="F:protein serine/threonine kinase activity"/>
    <property type="evidence" value="ECO:0007669"/>
    <property type="project" value="UniProtKB-KW"/>
</dbReference>
<keyword evidence="9" id="KW-0723">Serine/threonine-protein kinase</keyword>
<evidence type="ECO:0000256" key="1">
    <source>
        <dbReference type="ARBA" id="ARBA00022679"/>
    </source>
</evidence>
<feature type="domain" description="Protein kinase" evidence="8">
    <location>
        <begin position="18"/>
        <end position="282"/>
    </location>
</feature>
<dbReference type="AlphaFoldDB" id="A0A2N5IX61"/>
<dbReference type="RefSeq" id="WP_026644958.1">
    <property type="nucleotide sequence ID" value="NZ_NMYC01000005.1"/>
</dbReference>
<feature type="transmembrane region" description="Helical" evidence="7">
    <location>
        <begin position="522"/>
        <end position="555"/>
    </location>
</feature>
<evidence type="ECO:0000313" key="10">
    <source>
        <dbReference type="Proteomes" id="UP000234935"/>
    </source>
</evidence>
<keyword evidence="10" id="KW-1185">Reference proteome</keyword>
<feature type="transmembrane region" description="Helical" evidence="7">
    <location>
        <begin position="638"/>
        <end position="659"/>
    </location>
</feature>
<dbReference type="EMBL" id="NMYC01000005">
    <property type="protein sequence ID" value="PLS26536.1"/>
    <property type="molecule type" value="Genomic_DNA"/>
</dbReference>
<proteinExistence type="predicted"/>
<feature type="region of interest" description="Disordered" evidence="6">
    <location>
        <begin position="384"/>
        <end position="408"/>
    </location>
</feature>
<evidence type="ECO:0000313" key="9">
    <source>
        <dbReference type="EMBL" id="PLS26536.1"/>
    </source>
</evidence>
<dbReference type="PROSITE" id="PS50011">
    <property type="entry name" value="PROTEIN_KINASE_DOM"/>
    <property type="match status" value="1"/>
</dbReference>
<dbReference type="Proteomes" id="UP000234935">
    <property type="component" value="Unassembled WGS sequence"/>
</dbReference>
<evidence type="ECO:0000256" key="2">
    <source>
        <dbReference type="ARBA" id="ARBA00022741"/>
    </source>
</evidence>
<protein>
    <submittedName>
        <fullName evidence="9">Serine/threonine protein kinase</fullName>
    </submittedName>
</protein>
<dbReference type="OrthoDB" id="9762169at2"/>